<dbReference type="Gene3D" id="3.30.540.10">
    <property type="entry name" value="Fructose-1,6-Bisphosphatase, subunit A, domain 1"/>
    <property type="match status" value="1"/>
</dbReference>
<dbReference type="InterPro" id="IPR000760">
    <property type="entry name" value="Inositol_monophosphatase-like"/>
</dbReference>
<protein>
    <recommendedName>
        <fullName evidence="4 11">Histidinol-phosphatase</fullName>
        <ecNumber evidence="4 11">3.1.3.15</ecNumber>
    </recommendedName>
</protein>
<dbReference type="PRINTS" id="PR00377">
    <property type="entry name" value="IMPHPHTASES"/>
</dbReference>
<proteinExistence type="inferred from homology"/>
<dbReference type="PROSITE" id="PS00629">
    <property type="entry name" value="IMP_1"/>
    <property type="match status" value="1"/>
</dbReference>
<evidence type="ECO:0000256" key="4">
    <source>
        <dbReference type="ARBA" id="ARBA00013085"/>
    </source>
</evidence>
<dbReference type="Pfam" id="PF00459">
    <property type="entry name" value="Inositol_P"/>
    <property type="match status" value="1"/>
</dbReference>
<organism evidence="13 14">
    <name type="scientific">Ferrovibrio terrae</name>
    <dbReference type="NCBI Taxonomy" id="2594003"/>
    <lineage>
        <taxon>Bacteria</taxon>
        <taxon>Pseudomonadati</taxon>
        <taxon>Pseudomonadota</taxon>
        <taxon>Alphaproteobacteria</taxon>
        <taxon>Rhodospirillales</taxon>
        <taxon>Rhodospirillaceae</taxon>
        <taxon>Ferrovibrio</taxon>
    </lineage>
</organism>
<reference evidence="13 14" key="1">
    <citation type="submission" date="2019-07" db="EMBL/GenBank/DDBJ databases">
        <title>Genome sequencing for Ferrovibrio sp. K5.</title>
        <authorList>
            <person name="Park S.-J."/>
        </authorList>
    </citation>
    <scope>NUCLEOTIDE SEQUENCE [LARGE SCALE GENOMIC DNA]</scope>
    <source>
        <strain evidence="13 14">K5</strain>
    </source>
</reference>
<dbReference type="PANTHER" id="PTHR43200:SF6">
    <property type="entry name" value="3'(2'),5'-BISPHOSPHATE NUCLEOTIDASE"/>
    <property type="match status" value="1"/>
</dbReference>
<dbReference type="GO" id="GO:0004401">
    <property type="term" value="F:histidinol-phosphatase activity"/>
    <property type="evidence" value="ECO:0007669"/>
    <property type="project" value="UniProtKB-UniRule"/>
</dbReference>
<dbReference type="CDD" id="cd01641">
    <property type="entry name" value="Bacterial_IMPase_like_1"/>
    <property type="match status" value="1"/>
</dbReference>
<dbReference type="OrthoDB" id="9785695at2"/>
<dbReference type="EC" id="3.1.3.15" evidence="4 11"/>
<keyword evidence="9" id="KW-0368">Histidine biosynthesis</keyword>
<feature type="binding site" evidence="12">
    <location>
        <position position="95"/>
    </location>
    <ligand>
        <name>Mg(2+)</name>
        <dbReference type="ChEBI" id="CHEBI:18420"/>
        <label>1</label>
        <note>catalytic</note>
    </ligand>
</feature>
<keyword evidence="5" id="KW-0028">Amino-acid biosynthesis</keyword>
<name>A0A516GX97_9PROT</name>
<sequence>MTDIPALFASKADELVAFAHHLAELARAEIRPHFRTGFDVISKADASPVTIADRNAEAVMRKAIEARYPEHGIFGEEFGPVRSDAAWQWILDPIDGTKSFVSGLPIFGTLIALTFENRPVLGVIDQPIMADRWIGAAGRPTEFNGKPARTNAQRGLSDAVLMTTYVDSFSEAELAAFTKLRKACRINRMSGDCIAYGMLASGFADIAMDGRMQPYDYAALVPVITGAGGVITDWEGQPLDMRGRSRALAAANPALHQAAMEYLSGV</sequence>
<evidence type="ECO:0000256" key="10">
    <source>
        <dbReference type="ARBA" id="ARBA00049158"/>
    </source>
</evidence>
<dbReference type="GO" id="GO:0046872">
    <property type="term" value="F:metal ion binding"/>
    <property type="evidence" value="ECO:0007669"/>
    <property type="project" value="UniProtKB-KW"/>
</dbReference>
<dbReference type="RefSeq" id="WP_144067134.1">
    <property type="nucleotide sequence ID" value="NZ_CP041636.1"/>
</dbReference>
<evidence type="ECO:0000256" key="7">
    <source>
        <dbReference type="ARBA" id="ARBA00022801"/>
    </source>
</evidence>
<evidence type="ECO:0000313" key="13">
    <source>
        <dbReference type="EMBL" id="QDO96153.1"/>
    </source>
</evidence>
<keyword evidence="8 12" id="KW-0460">Magnesium</keyword>
<evidence type="ECO:0000256" key="9">
    <source>
        <dbReference type="ARBA" id="ARBA00023102"/>
    </source>
</evidence>
<evidence type="ECO:0000256" key="8">
    <source>
        <dbReference type="ARBA" id="ARBA00022842"/>
    </source>
</evidence>
<dbReference type="AlphaFoldDB" id="A0A516GX97"/>
<dbReference type="InterPro" id="IPR020583">
    <property type="entry name" value="Inositol_monoP_metal-BS"/>
</dbReference>
<dbReference type="InterPro" id="IPR011809">
    <property type="entry name" value="His_9_proposed"/>
</dbReference>
<feature type="binding site" evidence="12">
    <location>
        <position position="76"/>
    </location>
    <ligand>
        <name>Mg(2+)</name>
        <dbReference type="ChEBI" id="CHEBI:18420"/>
        <label>1</label>
        <note>catalytic</note>
    </ligand>
</feature>
<comment type="pathway">
    <text evidence="2">Amino-acid biosynthesis; L-histidine biosynthesis; L-histidine from 5-phospho-alpha-D-ribose 1-diphosphate: step 8/9.</text>
</comment>
<evidence type="ECO:0000256" key="5">
    <source>
        <dbReference type="ARBA" id="ARBA00022605"/>
    </source>
</evidence>
<dbReference type="InterPro" id="IPR051090">
    <property type="entry name" value="Inositol_monoP_superfamily"/>
</dbReference>
<comment type="similarity">
    <text evidence="3">Belongs to the inositol monophosphatase superfamily.</text>
</comment>
<evidence type="ECO:0000256" key="1">
    <source>
        <dbReference type="ARBA" id="ARBA00001946"/>
    </source>
</evidence>
<comment type="catalytic activity">
    <reaction evidence="10">
        <text>L-histidinol phosphate + H2O = L-histidinol + phosphate</text>
        <dbReference type="Rhea" id="RHEA:14465"/>
        <dbReference type="ChEBI" id="CHEBI:15377"/>
        <dbReference type="ChEBI" id="CHEBI:43474"/>
        <dbReference type="ChEBI" id="CHEBI:57699"/>
        <dbReference type="ChEBI" id="CHEBI:57980"/>
        <dbReference type="EC" id="3.1.3.15"/>
    </reaction>
</comment>
<dbReference type="EMBL" id="CP041636">
    <property type="protein sequence ID" value="QDO96153.1"/>
    <property type="molecule type" value="Genomic_DNA"/>
</dbReference>
<dbReference type="SUPFAM" id="SSF56655">
    <property type="entry name" value="Carbohydrate phosphatase"/>
    <property type="match status" value="1"/>
</dbReference>
<keyword evidence="14" id="KW-1185">Reference proteome</keyword>
<gene>
    <name evidence="13" type="primary">hisN</name>
    <name evidence="13" type="ORF">FNB15_02145</name>
</gene>
<keyword evidence="6 12" id="KW-0479">Metal-binding</keyword>
<keyword evidence="7 13" id="KW-0378">Hydrolase</keyword>
<dbReference type="KEGG" id="fer:FNB15_02145"/>
<dbReference type="UniPathway" id="UPA00031">
    <property type="reaction ID" value="UER00013"/>
</dbReference>
<feature type="binding site" evidence="12">
    <location>
        <position position="92"/>
    </location>
    <ligand>
        <name>Mg(2+)</name>
        <dbReference type="ChEBI" id="CHEBI:18420"/>
        <label>1</label>
        <note>catalytic</note>
    </ligand>
</feature>
<dbReference type="GO" id="GO:0000105">
    <property type="term" value="P:L-histidine biosynthetic process"/>
    <property type="evidence" value="ECO:0007669"/>
    <property type="project" value="UniProtKB-UniRule"/>
</dbReference>
<comment type="cofactor">
    <cofactor evidence="1 12">
        <name>Mg(2+)</name>
        <dbReference type="ChEBI" id="CHEBI:18420"/>
    </cofactor>
</comment>
<evidence type="ECO:0000256" key="2">
    <source>
        <dbReference type="ARBA" id="ARBA00004970"/>
    </source>
</evidence>
<feature type="binding site" evidence="12">
    <location>
        <position position="216"/>
    </location>
    <ligand>
        <name>Mg(2+)</name>
        <dbReference type="ChEBI" id="CHEBI:18420"/>
        <label>1</label>
        <note>catalytic</note>
    </ligand>
</feature>
<dbReference type="PANTHER" id="PTHR43200">
    <property type="entry name" value="PHOSPHATASE"/>
    <property type="match status" value="1"/>
</dbReference>
<evidence type="ECO:0000256" key="12">
    <source>
        <dbReference type="PIRSR" id="PIRSR600760-2"/>
    </source>
</evidence>
<evidence type="ECO:0000256" key="6">
    <source>
        <dbReference type="ARBA" id="ARBA00022723"/>
    </source>
</evidence>
<evidence type="ECO:0000256" key="3">
    <source>
        <dbReference type="ARBA" id="ARBA00009759"/>
    </source>
</evidence>
<feature type="binding site" evidence="12">
    <location>
        <position position="94"/>
    </location>
    <ligand>
        <name>Mg(2+)</name>
        <dbReference type="ChEBI" id="CHEBI:18420"/>
        <label>1</label>
        <note>catalytic</note>
    </ligand>
</feature>
<accession>A0A516GX97</accession>
<dbReference type="Gene3D" id="3.40.190.80">
    <property type="match status" value="1"/>
</dbReference>
<dbReference type="NCBIfam" id="TIGR02067">
    <property type="entry name" value="his_9_HisN"/>
    <property type="match status" value="1"/>
</dbReference>
<evidence type="ECO:0000256" key="11">
    <source>
        <dbReference type="NCBIfam" id="TIGR02067"/>
    </source>
</evidence>
<evidence type="ECO:0000313" key="14">
    <source>
        <dbReference type="Proteomes" id="UP000317496"/>
    </source>
</evidence>
<dbReference type="Proteomes" id="UP000317496">
    <property type="component" value="Chromosome"/>
</dbReference>